<proteinExistence type="predicted"/>
<organism evidence="2">
    <name type="scientific">Salmonella enteritidis</name>
    <dbReference type="NCBI Taxonomy" id="149539"/>
    <lineage>
        <taxon>Bacteria</taxon>
        <taxon>Pseudomonadati</taxon>
        <taxon>Pseudomonadota</taxon>
        <taxon>Gammaproteobacteria</taxon>
        <taxon>Enterobacterales</taxon>
        <taxon>Enterobacteriaceae</taxon>
        <taxon>Salmonella</taxon>
    </lineage>
</organism>
<feature type="compositionally biased region" description="Basic and acidic residues" evidence="1">
    <location>
        <begin position="40"/>
        <end position="52"/>
    </location>
</feature>
<reference evidence="2" key="1">
    <citation type="journal article" date="2018" name="Genome Biol.">
        <title>SKESA: strategic k-mer extension for scrupulous assemblies.</title>
        <authorList>
            <person name="Souvorov A."/>
            <person name="Agarwala R."/>
            <person name="Lipman D.J."/>
        </authorList>
    </citation>
    <scope>NUCLEOTIDE SEQUENCE</scope>
    <source>
        <strain evidence="2">ILBSalm5409944</strain>
    </source>
</reference>
<reference evidence="2" key="2">
    <citation type="submission" date="2019-01" db="EMBL/GenBank/DDBJ databases">
        <authorList>
            <consortium name="NCBI Pathogen Detection Project"/>
        </authorList>
    </citation>
    <scope>NUCLEOTIDE SEQUENCE</scope>
    <source>
        <strain evidence="2">ILBSalm5409944</strain>
    </source>
</reference>
<dbReference type="Pfam" id="PF07296">
    <property type="entry name" value="TraP"/>
    <property type="match status" value="1"/>
</dbReference>
<feature type="region of interest" description="Disordered" evidence="1">
    <location>
        <begin position="28"/>
        <end position="52"/>
    </location>
</feature>
<evidence type="ECO:0000256" key="1">
    <source>
        <dbReference type="SAM" id="MobiDB-lite"/>
    </source>
</evidence>
<dbReference type="EMBL" id="DAAQWL010000082">
    <property type="protein sequence ID" value="HAE1152485.1"/>
    <property type="molecule type" value="Genomic_DNA"/>
</dbReference>
<dbReference type="AlphaFoldDB" id="A0A725X2T2"/>
<feature type="non-terminal residue" evidence="2">
    <location>
        <position position="1"/>
    </location>
</feature>
<dbReference type="InterPro" id="IPR009913">
    <property type="entry name" value="TraP"/>
</dbReference>
<sequence length="52" mass="6026">NPLTYAYDTATNNLKYIDKENEIRTLKENTNGQVYYSGNKEAEKEGDKNEHT</sequence>
<evidence type="ECO:0000313" key="2">
    <source>
        <dbReference type="EMBL" id="HAE1152485.1"/>
    </source>
</evidence>
<name>A0A725X2T2_SALEN</name>
<gene>
    <name evidence="2" type="ORF">G2737_23520</name>
</gene>
<protein>
    <submittedName>
        <fullName evidence="2">Conjugal transfer protein TraP</fullName>
    </submittedName>
</protein>
<accession>A0A725X2T2</accession>
<comment type="caution">
    <text evidence="2">The sequence shown here is derived from an EMBL/GenBank/DDBJ whole genome shotgun (WGS) entry which is preliminary data.</text>
</comment>